<evidence type="ECO:0000313" key="2">
    <source>
        <dbReference type="EMBL" id="EJT50940.1"/>
    </source>
</evidence>
<proteinExistence type="predicted"/>
<feature type="chain" id="PRO_5003781687" evidence="1">
    <location>
        <begin position="17"/>
        <end position="150"/>
    </location>
</feature>
<evidence type="ECO:0000313" key="3">
    <source>
        <dbReference type="Proteomes" id="UP000002748"/>
    </source>
</evidence>
<dbReference type="Proteomes" id="UP000002748">
    <property type="component" value="Unassembled WGS sequence"/>
</dbReference>
<gene>
    <name evidence="2" type="ORF">A1Q1_07913</name>
</gene>
<accession>J4UHB0</accession>
<evidence type="ECO:0000256" key="1">
    <source>
        <dbReference type="SAM" id="SignalP"/>
    </source>
</evidence>
<keyword evidence="1" id="KW-0732">Signal</keyword>
<dbReference type="HOGENOM" id="CLU_1741861_0_0_1"/>
<name>J4UHB0_TRIAS</name>
<protein>
    <submittedName>
        <fullName evidence="2">Uncharacterized protein</fullName>
    </submittedName>
</protein>
<dbReference type="VEuPathDB" id="FungiDB:A1Q1_07913"/>
<comment type="caution">
    <text evidence="2">The sequence shown here is derived from an EMBL/GenBank/DDBJ whole genome shotgun (WGS) entry which is preliminary data.</text>
</comment>
<dbReference type="AlphaFoldDB" id="J4UHB0"/>
<dbReference type="EMBL" id="ALBS01000080">
    <property type="protein sequence ID" value="EJT50940.1"/>
    <property type="molecule type" value="Genomic_DNA"/>
</dbReference>
<dbReference type="KEGG" id="tasa:A1Q1_07913"/>
<dbReference type="GeneID" id="25991425"/>
<sequence>MLAITTLLPLLTAVAAQSHVFTGSLWWPGAAGTATAAHSAPAPEPTAGQAVAYCNKTLVPLYNTQMLSCNTDLGPAPFGPDCKANDNYEGGKTYACPLEPVGSRCAEQYRPAEGRYNSTCDWPALGGNAKCKETRDSELYKYDCPWSPTW</sequence>
<reference evidence="2 3" key="1">
    <citation type="journal article" date="2012" name="Eukaryot. Cell">
        <title>Draft genome sequence of CBS 2479, the standard type strain of Trichosporon asahii.</title>
        <authorList>
            <person name="Yang R.Y."/>
            <person name="Li H.T."/>
            <person name="Zhu H."/>
            <person name="Zhou G.P."/>
            <person name="Wang M."/>
            <person name="Wang L."/>
        </authorList>
    </citation>
    <scope>NUCLEOTIDE SEQUENCE [LARGE SCALE GENOMIC DNA]</scope>
    <source>
        <strain evidence="3">ATCC 90039 / CBS 2479 / JCM 2466 / KCTC 7840 / NCYC 2677 / UAMH 7654</strain>
    </source>
</reference>
<organism evidence="2 3">
    <name type="scientific">Trichosporon asahii var. asahii (strain ATCC 90039 / CBS 2479 / JCM 2466 / KCTC 7840 / NBRC 103889/ NCYC 2677 / UAMH 7654)</name>
    <name type="common">Yeast</name>
    <dbReference type="NCBI Taxonomy" id="1186058"/>
    <lineage>
        <taxon>Eukaryota</taxon>
        <taxon>Fungi</taxon>
        <taxon>Dikarya</taxon>
        <taxon>Basidiomycota</taxon>
        <taxon>Agaricomycotina</taxon>
        <taxon>Tremellomycetes</taxon>
        <taxon>Trichosporonales</taxon>
        <taxon>Trichosporonaceae</taxon>
        <taxon>Trichosporon</taxon>
    </lineage>
</organism>
<feature type="signal peptide" evidence="1">
    <location>
        <begin position="1"/>
        <end position="16"/>
    </location>
</feature>
<dbReference type="RefSeq" id="XP_014182372.1">
    <property type="nucleotide sequence ID" value="XM_014326897.1"/>
</dbReference>